<keyword evidence="3 5" id="KW-1133">Transmembrane helix</keyword>
<sequence length="396" mass="41074">MEDQSAKRSRPRLTVGLCFLVALLEGYDIQAAGVAAPGLSRALRLPADALGLFFSASTVGMLAGAWLGGWLADHKGRKAVLLLSVALFGIFSLATAWSASLSMLILMRLLTGLGMGAALPVLITLAAESNPRSATRAVALMYAGTPIGGAIAGMSSILADRWQTIFLWGGLLPLLVLPLLALGLKADGASSLSSGKPENPEQVAARDSFLRGRWAPTLLLWCAFLAAMLVFYLMLNWTPMLLAQKGLSKGQIGFFQAVVNISGALALILLSPLLSGRHQIRTAMGAYLLIIAGLLTTAWMPPLTLLVLVAASMLGAGLLTAQSVLYASGPRLYPTEVRATGTGAAIAVGRVGSVTGPVVAGAVLSVGVSPALLMVLIVPVVVIAMLANFGVLRWQG</sequence>
<dbReference type="PANTHER" id="PTHR23508:SF10">
    <property type="entry name" value="CARBOXYLIC ACID TRANSPORTER PROTEIN HOMOLOG"/>
    <property type="match status" value="1"/>
</dbReference>
<dbReference type="EMBL" id="JACIDT010000004">
    <property type="protein sequence ID" value="MBB3925663.1"/>
    <property type="molecule type" value="Genomic_DNA"/>
</dbReference>
<protein>
    <submittedName>
        <fullName evidence="7">AAHS family 3-hydroxyphenylpropionic acid transporter</fullName>
    </submittedName>
</protein>
<feature type="transmembrane region" description="Helical" evidence="5">
    <location>
        <begin position="282"/>
        <end position="300"/>
    </location>
</feature>
<feature type="transmembrane region" description="Helical" evidence="5">
    <location>
        <begin position="139"/>
        <end position="159"/>
    </location>
</feature>
<dbReference type="InterPro" id="IPR011701">
    <property type="entry name" value="MFS"/>
</dbReference>
<feature type="transmembrane region" description="Helical" evidence="5">
    <location>
        <begin position="79"/>
        <end position="99"/>
    </location>
</feature>
<dbReference type="PROSITE" id="PS50850">
    <property type="entry name" value="MFS"/>
    <property type="match status" value="1"/>
</dbReference>
<feature type="domain" description="Major facilitator superfamily (MFS) profile" evidence="6">
    <location>
        <begin position="14"/>
        <end position="396"/>
    </location>
</feature>
<evidence type="ECO:0000256" key="5">
    <source>
        <dbReference type="SAM" id="Phobius"/>
    </source>
</evidence>
<evidence type="ECO:0000256" key="4">
    <source>
        <dbReference type="ARBA" id="ARBA00023136"/>
    </source>
</evidence>
<evidence type="ECO:0000256" key="1">
    <source>
        <dbReference type="ARBA" id="ARBA00004141"/>
    </source>
</evidence>
<dbReference type="InterPro" id="IPR020846">
    <property type="entry name" value="MFS_dom"/>
</dbReference>
<dbReference type="AlphaFoldDB" id="A0A7W6FP90"/>
<evidence type="ECO:0000256" key="2">
    <source>
        <dbReference type="ARBA" id="ARBA00022692"/>
    </source>
</evidence>
<gene>
    <name evidence="7" type="ORF">GGR43_001378</name>
</gene>
<dbReference type="GO" id="GO:0046943">
    <property type="term" value="F:carboxylic acid transmembrane transporter activity"/>
    <property type="evidence" value="ECO:0007669"/>
    <property type="project" value="TreeGrafter"/>
</dbReference>
<evidence type="ECO:0000313" key="8">
    <source>
        <dbReference type="Proteomes" id="UP000571950"/>
    </source>
</evidence>
<feature type="transmembrane region" description="Helical" evidence="5">
    <location>
        <begin position="165"/>
        <end position="184"/>
    </location>
</feature>
<dbReference type="Gene3D" id="1.20.1250.20">
    <property type="entry name" value="MFS general substrate transporter like domains"/>
    <property type="match status" value="1"/>
</dbReference>
<comment type="subcellular location">
    <subcellularLocation>
        <location evidence="1">Membrane</location>
        <topology evidence="1">Multi-pass membrane protein</topology>
    </subcellularLocation>
</comment>
<organism evidence="7 8">
    <name type="scientific">Sphingobium jiangsuense</name>
    <dbReference type="NCBI Taxonomy" id="870476"/>
    <lineage>
        <taxon>Bacteria</taxon>
        <taxon>Pseudomonadati</taxon>
        <taxon>Pseudomonadota</taxon>
        <taxon>Alphaproteobacteria</taxon>
        <taxon>Sphingomonadales</taxon>
        <taxon>Sphingomonadaceae</taxon>
        <taxon>Sphingobium</taxon>
    </lineage>
</organism>
<keyword evidence="2 5" id="KW-0812">Transmembrane</keyword>
<evidence type="ECO:0000313" key="7">
    <source>
        <dbReference type="EMBL" id="MBB3925663.1"/>
    </source>
</evidence>
<evidence type="ECO:0000256" key="3">
    <source>
        <dbReference type="ARBA" id="ARBA00022989"/>
    </source>
</evidence>
<reference evidence="7 8" key="1">
    <citation type="submission" date="2020-08" db="EMBL/GenBank/DDBJ databases">
        <title>Genomic Encyclopedia of Type Strains, Phase IV (KMG-IV): sequencing the most valuable type-strain genomes for metagenomic binning, comparative biology and taxonomic classification.</title>
        <authorList>
            <person name="Goeker M."/>
        </authorList>
    </citation>
    <scope>NUCLEOTIDE SEQUENCE [LARGE SCALE GENOMIC DNA]</scope>
    <source>
        <strain evidence="7 8">DSM 26189</strain>
    </source>
</reference>
<keyword evidence="8" id="KW-1185">Reference proteome</keyword>
<proteinExistence type="predicted"/>
<feature type="transmembrane region" description="Helical" evidence="5">
    <location>
        <begin position="254"/>
        <end position="275"/>
    </location>
</feature>
<dbReference type="Pfam" id="PF07690">
    <property type="entry name" value="MFS_1"/>
    <property type="match status" value="1"/>
</dbReference>
<dbReference type="SUPFAM" id="SSF103473">
    <property type="entry name" value="MFS general substrate transporter"/>
    <property type="match status" value="1"/>
</dbReference>
<feature type="transmembrane region" description="Helical" evidence="5">
    <location>
        <begin position="52"/>
        <end position="72"/>
    </location>
</feature>
<evidence type="ECO:0000259" key="6">
    <source>
        <dbReference type="PROSITE" id="PS50850"/>
    </source>
</evidence>
<dbReference type="InterPro" id="IPR036259">
    <property type="entry name" value="MFS_trans_sf"/>
</dbReference>
<comment type="caution">
    <text evidence="7">The sequence shown here is derived from an EMBL/GenBank/DDBJ whole genome shotgun (WGS) entry which is preliminary data.</text>
</comment>
<feature type="transmembrane region" description="Helical" evidence="5">
    <location>
        <begin position="105"/>
        <end position="127"/>
    </location>
</feature>
<dbReference type="RefSeq" id="WP_188071227.1">
    <property type="nucleotide sequence ID" value="NZ_BSPS01000047.1"/>
</dbReference>
<dbReference type="Proteomes" id="UP000571950">
    <property type="component" value="Unassembled WGS sequence"/>
</dbReference>
<dbReference type="PANTHER" id="PTHR23508">
    <property type="entry name" value="CARBOXYLIC ACID TRANSPORTER PROTEIN HOMOLOG"/>
    <property type="match status" value="1"/>
</dbReference>
<dbReference type="GO" id="GO:0005886">
    <property type="term" value="C:plasma membrane"/>
    <property type="evidence" value="ECO:0007669"/>
    <property type="project" value="TreeGrafter"/>
</dbReference>
<keyword evidence="4 5" id="KW-0472">Membrane</keyword>
<feature type="transmembrane region" description="Helical" evidence="5">
    <location>
        <begin position="371"/>
        <end position="392"/>
    </location>
</feature>
<name>A0A7W6FP90_9SPHN</name>
<feature type="transmembrane region" description="Helical" evidence="5">
    <location>
        <begin position="214"/>
        <end position="234"/>
    </location>
</feature>
<accession>A0A7W6FP90</accession>